<feature type="signal peptide" evidence="1">
    <location>
        <begin position="1"/>
        <end position="23"/>
    </location>
</feature>
<dbReference type="PROSITE" id="PS51257">
    <property type="entry name" value="PROKAR_LIPOPROTEIN"/>
    <property type="match status" value="1"/>
</dbReference>
<evidence type="ECO:0000256" key="1">
    <source>
        <dbReference type="SAM" id="SignalP"/>
    </source>
</evidence>
<keyword evidence="4" id="KW-1185">Reference proteome</keyword>
<dbReference type="AlphaFoldDB" id="A0A4Z0MSR8"/>
<protein>
    <recommendedName>
        <fullName evidence="2">Copper-binding protein MbnP-like domain-containing protein</fullName>
    </recommendedName>
</protein>
<dbReference type="Pfam" id="PF20243">
    <property type="entry name" value="MbnP"/>
    <property type="match status" value="1"/>
</dbReference>
<comment type="caution">
    <text evidence="3">The sequence shown here is derived from an EMBL/GenBank/DDBJ whole genome shotgun (WGS) entry which is preliminary data.</text>
</comment>
<evidence type="ECO:0000313" key="4">
    <source>
        <dbReference type="Proteomes" id="UP000298284"/>
    </source>
</evidence>
<gene>
    <name evidence="3" type="ORF">EU557_02335</name>
</gene>
<evidence type="ECO:0000313" key="3">
    <source>
        <dbReference type="EMBL" id="TGD82644.1"/>
    </source>
</evidence>
<sequence>MTLLKLPMLLLLLVAALAFTSCSDTNKEAEPSSNALNIEVSHVVGSAALVLNSATPYTTPAGDNITVSTFKYYLSNFKLRKLDGTEYVVPESYFLVDEAKAASKTITLTGIPAGDYSALTFMIGVDSTHNVSGAKAGVLDPINNMFWDWNTGYIFTKLEGNSPQAPGNHGLLLHVGGFKTPNNAIRTVSPSLGGTTIQIRKDRLPTVHMQADVLRLLSGANTIRFAEVYNIMGAGANAMKLADNYAAGMFTVQHVQER</sequence>
<reference evidence="3 4" key="1">
    <citation type="submission" date="2019-04" db="EMBL/GenBank/DDBJ databases">
        <authorList>
            <person name="Feng G."/>
            <person name="Zhang J."/>
            <person name="Zhu H."/>
        </authorList>
    </citation>
    <scope>NUCLEOTIDE SEQUENCE [LARGE SCALE GENOMIC DNA]</scope>
    <source>
        <strain evidence="3 4">JCM 19491</strain>
    </source>
</reference>
<dbReference type="InterPro" id="IPR046863">
    <property type="entry name" value="MbnP-like_dom"/>
</dbReference>
<dbReference type="EMBL" id="SRKZ01000001">
    <property type="protein sequence ID" value="TGD82644.1"/>
    <property type="molecule type" value="Genomic_DNA"/>
</dbReference>
<feature type="chain" id="PRO_5021451136" description="Copper-binding protein MbnP-like domain-containing protein" evidence="1">
    <location>
        <begin position="24"/>
        <end position="258"/>
    </location>
</feature>
<proteinExistence type="predicted"/>
<organism evidence="3 4">
    <name type="scientific">Hymenobacter wooponensis</name>
    <dbReference type="NCBI Taxonomy" id="1525360"/>
    <lineage>
        <taxon>Bacteria</taxon>
        <taxon>Pseudomonadati</taxon>
        <taxon>Bacteroidota</taxon>
        <taxon>Cytophagia</taxon>
        <taxon>Cytophagales</taxon>
        <taxon>Hymenobacteraceae</taxon>
        <taxon>Hymenobacter</taxon>
    </lineage>
</organism>
<feature type="domain" description="Copper-binding protein MbnP-like" evidence="2">
    <location>
        <begin position="34"/>
        <end position="231"/>
    </location>
</feature>
<dbReference type="OrthoDB" id="1422031at2"/>
<keyword evidence="1" id="KW-0732">Signal</keyword>
<name>A0A4Z0MSR8_9BACT</name>
<accession>A0A4Z0MSR8</accession>
<evidence type="ECO:0000259" key="2">
    <source>
        <dbReference type="Pfam" id="PF20243"/>
    </source>
</evidence>
<dbReference type="Proteomes" id="UP000298284">
    <property type="component" value="Unassembled WGS sequence"/>
</dbReference>
<dbReference type="RefSeq" id="WP_135528804.1">
    <property type="nucleotide sequence ID" value="NZ_SRKZ01000001.1"/>
</dbReference>